<dbReference type="AlphaFoldDB" id="A0A1Y2F8P6"/>
<keyword evidence="1 4" id="KW-0378">Hydrolase</keyword>
<name>A0A1Y2F8P6_9BASI</name>
<dbReference type="SUPFAM" id="SSF53474">
    <property type="entry name" value="alpha/beta-Hydrolases"/>
    <property type="match status" value="1"/>
</dbReference>
<evidence type="ECO:0000256" key="1">
    <source>
        <dbReference type="ARBA" id="ARBA00022801"/>
    </source>
</evidence>
<dbReference type="InterPro" id="IPR000073">
    <property type="entry name" value="AB_hydrolase_1"/>
</dbReference>
<dbReference type="EMBL" id="MCGR01000025">
    <property type="protein sequence ID" value="ORY80288.1"/>
    <property type="molecule type" value="Genomic_DNA"/>
</dbReference>
<evidence type="ECO:0000259" key="3">
    <source>
        <dbReference type="Pfam" id="PF00561"/>
    </source>
</evidence>
<sequence>MPSVDPNDPSSFNHRFVIAGKGHRYHVVDQPPVNWVGNVEDAPTLLLCHGFPDLWYGYRYQIHAFAARGWRVLCPSQLGYGETDSPRDLESYSFKSVAYDMNLLLDACGVKGKVVVVGHDWGGAVAWRFVNYFPHRVLAVACVCTPYTAPATPSTPSISDETLIRKFLPNFGYQLWFKQPEATGQLEEVLEHFLQPMHSPEFRRKASEKEKAKKGMGSWVAEGRLEQSVKQQIEAKRAGKLPSPPAEKELDFYLSTYRKSGMEGPLSWYKTRAVNRAEEQEANLPPFPSHIPALQLPAELDAALPPRMCLAPSVFKSFPAGNLEVKVIEGADHWLLQDERTRDKVTNILGDWIEKVLAGKWKPSSVESRL</sequence>
<dbReference type="Pfam" id="PF00561">
    <property type="entry name" value="Abhydrolase_1"/>
    <property type="match status" value="1"/>
</dbReference>
<keyword evidence="5" id="KW-1185">Reference proteome</keyword>
<dbReference type="InParanoid" id="A0A1Y2F8P6"/>
<dbReference type="PRINTS" id="PR00111">
    <property type="entry name" value="ABHYDROLASE"/>
</dbReference>
<reference evidence="4 5" key="1">
    <citation type="submission" date="2016-07" db="EMBL/GenBank/DDBJ databases">
        <title>Pervasive Adenine N6-methylation of Active Genes in Fungi.</title>
        <authorList>
            <consortium name="DOE Joint Genome Institute"/>
            <person name="Mondo S.J."/>
            <person name="Dannebaum R.O."/>
            <person name="Kuo R.C."/>
            <person name="Labutti K."/>
            <person name="Haridas S."/>
            <person name="Kuo A."/>
            <person name="Salamov A."/>
            <person name="Ahrendt S.R."/>
            <person name="Lipzen A."/>
            <person name="Sullivan W."/>
            <person name="Andreopoulos W.B."/>
            <person name="Clum A."/>
            <person name="Lindquist E."/>
            <person name="Daum C."/>
            <person name="Ramamoorthy G.K."/>
            <person name="Gryganskyi A."/>
            <person name="Culley D."/>
            <person name="Magnuson J.K."/>
            <person name="James T.Y."/>
            <person name="O'Malley M.A."/>
            <person name="Stajich J.E."/>
            <person name="Spatafora J.W."/>
            <person name="Visel A."/>
            <person name="Grigoriev I.V."/>
        </authorList>
    </citation>
    <scope>NUCLEOTIDE SEQUENCE [LARGE SCALE GENOMIC DNA]</scope>
    <source>
        <strain evidence="4 5">62-1032</strain>
    </source>
</reference>
<proteinExistence type="inferred from homology"/>
<evidence type="ECO:0000256" key="2">
    <source>
        <dbReference type="ARBA" id="ARBA00038334"/>
    </source>
</evidence>
<gene>
    <name evidence="4" type="ORF">BCR35DRAFT_341652</name>
</gene>
<comment type="similarity">
    <text evidence="2">Belongs to the AB hydrolase superfamily. Epoxide hydrolase family.</text>
</comment>
<protein>
    <submittedName>
        <fullName evidence="4">Alpha/Beta hydrolase protein</fullName>
    </submittedName>
</protein>
<organism evidence="4 5">
    <name type="scientific">Leucosporidium creatinivorum</name>
    <dbReference type="NCBI Taxonomy" id="106004"/>
    <lineage>
        <taxon>Eukaryota</taxon>
        <taxon>Fungi</taxon>
        <taxon>Dikarya</taxon>
        <taxon>Basidiomycota</taxon>
        <taxon>Pucciniomycotina</taxon>
        <taxon>Microbotryomycetes</taxon>
        <taxon>Leucosporidiales</taxon>
        <taxon>Leucosporidium</taxon>
    </lineage>
</organism>
<accession>A0A1Y2F8P6</accession>
<dbReference type="InterPro" id="IPR029058">
    <property type="entry name" value="AB_hydrolase_fold"/>
</dbReference>
<dbReference type="PRINTS" id="PR00412">
    <property type="entry name" value="EPOXHYDRLASE"/>
</dbReference>
<dbReference type="Proteomes" id="UP000193467">
    <property type="component" value="Unassembled WGS sequence"/>
</dbReference>
<dbReference type="PANTHER" id="PTHR43329">
    <property type="entry name" value="EPOXIDE HYDROLASE"/>
    <property type="match status" value="1"/>
</dbReference>
<evidence type="ECO:0000313" key="5">
    <source>
        <dbReference type="Proteomes" id="UP000193467"/>
    </source>
</evidence>
<dbReference type="GO" id="GO:0016787">
    <property type="term" value="F:hydrolase activity"/>
    <property type="evidence" value="ECO:0007669"/>
    <property type="project" value="UniProtKB-KW"/>
</dbReference>
<comment type="caution">
    <text evidence="4">The sequence shown here is derived from an EMBL/GenBank/DDBJ whole genome shotgun (WGS) entry which is preliminary data.</text>
</comment>
<feature type="domain" description="AB hydrolase-1" evidence="3">
    <location>
        <begin position="43"/>
        <end position="172"/>
    </location>
</feature>
<dbReference type="Gene3D" id="3.40.50.1820">
    <property type="entry name" value="alpha/beta hydrolase"/>
    <property type="match status" value="1"/>
</dbReference>
<dbReference type="OrthoDB" id="284184at2759"/>
<dbReference type="STRING" id="106004.A0A1Y2F8P6"/>
<evidence type="ECO:0000313" key="4">
    <source>
        <dbReference type="EMBL" id="ORY80288.1"/>
    </source>
</evidence>
<dbReference type="InterPro" id="IPR000639">
    <property type="entry name" value="Epox_hydrolase-like"/>
</dbReference>